<evidence type="ECO:0000256" key="5">
    <source>
        <dbReference type="ARBA" id="ARBA00022679"/>
    </source>
</evidence>
<dbReference type="PANTHER" id="PTHR33389:SF4">
    <property type="entry name" value="PII, URIDYLYLTRANSFERASE (DUF2921)"/>
    <property type="match status" value="1"/>
</dbReference>
<dbReference type="AlphaFoldDB" id="A0A9R0JVM0"/>
<dbReference type="PANTHER" id="PTHR33389">
    <property type="entry name" value="FAMILY PROTEIN, PUTATIVE (DUF2921)-RELATED"/>
    <property type="match status" value="1"/>
</dbReference>
<keyword evidence="8 10" id="KW-1133">Transmembrane helix</keyword>
<feature type="domain" description="DUF2921" evidence="13">
    <location>
        <begin position="54"/>
        <end position="271"/>
    </location>
</feature>
<evidence type="ECO:0000259" key="12">
    <source>
        <dbReference type="Pfam" id="PF11145"/>
    </source>
</evidence>
<dbReference type="Pfam" id="PF11145">
    <property type="entry name" value="DUF2921"/>
    <property type="match status" value="1"/>
</dbReference>
<evidence type="ECO:0000313" key="15">
    <source>
        <dbReference type="RefSeq" id="XP_021848205.1"/>
    </source>
</evidence>
<dbReference type="InterPro" id="IPR021319">
    <property type="entry name" value="DUF2921"/>
</dbReference>
<keyword evidence="14" id="KW-1185">Reference proteome</keyword>
<feature type="domain" description="DUF2921" evidence="13">
    <location>
        <begin position="527"/>
        <end position="721"/>
    </location>
</feature>
<keyword evidence="11" id="KW-0732">Signal</keyword>
<feature type="signal peptide" evidence="11">
    <location>
        <begin position="1"/>
        <end position="24"/>
    </location>
</feature>
<gene>
    <name evidence="15" type="primary">LOC110787876</name>
</gene>
<feature type="transmembrane region" description="Helical" evidence="10">
    <location>
        <begin position="773"/>
        <end position="797"/>
    </location>
</feature>
<keyword evidence="6 10" id="KW-0812">Transmembrane</keyword>
<evidence type="ECO:0000256" key="6">
    <source>
        <dbReference type="ARBA" id="ARBA00022692"/>
    </source>
</evidence>
<keyword evidence="5" id="KW-0808">Transferase</keyword>
<proteinExistence type="predicted"/>
<protein>
    <recommendedName>
        <fullName evidence="4">RING-type E3 ubiquitin transferase</fullName>
        <ecNumber evidence="4">2.3.2.27</ecNumber>
    </recommendedName>
</protein>
<accession>A0A9R0JVM0</accession>
<evidence type="ECO:0000313" key="14">
    <source>
        <dbReference type="Proteomes" id="UP000813463"/>
    </source>
</evidence>
<organism evidence="14 15">
    <name type="scientific">Spinacia oleracea</name>
    <name type="common">Spinach</name>
    <dbReference type="NCBI Taxonomy" id="3562"/>
    <lineage>
        <taxon>Eukaryota</taxon>
        <taxon>Viridiplantae</taxon>
        <taxon>Streptophyta</taxon>
        <taxon>Embryophyta</taxon>
        <taxon>Tracheophyta</taxon>
        <taxon>Spermatophyta</taxon>
        <taxon>Magnoliopsida</taxon>
        <taxon>eudicotyledons</taxon>
        <taxon>Gunneridae</taxon>
        <taxon>Pentapetalae</taxon>
        <taxon>Caryophyllales</taxon>
        <taxon>Chenopodiaceae</taxon>
        <taxon>Chenopodioideae</taxon>
        <taxon>Anserineae</taxon>
        <taxon>Spinacia</taxon>
    </lineage>
</organism>
<feature type="transmembrane region" description="Helical" evidence="10">
    <location>
        <begin position="870"/>
        <end position="891"/>
    </location>
</feature>
<evidence type="ECO:0000256" key="10">
    <source>
        <dbReference type="SAM" id="Phobius"/>
    </source>
</evidence>
<feature type="transmembrane region" description="Helical" evidence="10">
    <location>
        <begin position="996"/>
        <end position="1014"/>
    </location>
</feature>
<evidence type="ECO:0000256" key="4">
    <source>
        <dbReference type="ARBA" id="ARBA00012483"/>
    </source>
</evidence>
<evidence type="ECO:0000256" key="11">
    <source>
        <dbReference type="SAM" id="SignalP"/>
    </source>
</evidence>
<feature type="transmembrane region" description="Helical" evidence="10">
    <location>
        <begin position="745"/>
        <end position="766"/>
    </location>
</feature>
<evidence type="ECO:0000259" key="13">
    <source>
        <dbReference type="Pfam" id="PF25333"/>
    </source>
</evidence>
<comment type="subcellular location">
    <subcellularLocation>
        <location evidence="2">Endomembrane system</location>
        <topology evidence="2">Multi-pass membrane protein</topology>
    </subcellularLocation>
</comment>
<reference evidence="15" key="2">
    <citation type="submission" date="2025-08" db="UniProtKB">
        <authorList>
            <consortium name="RefSeq"/>
        </authorList>
    </citation>
    <scope>IDENTIFICATION</scope>
    <source>
        <tissue evidence="15">Leaf</tissue>
    </source>
</reference>
<dbReference type="KEGG" id="soe:110787876"/>
<sequence>MRVLPILTSHVVLLVFLLFSFTSCDLDFSFLDKEFEPENGDFGTNPNYDRLDEVKKACSSVIASASELKIDDNVIGTIKDKLFFNNGDWEQQGTSAPLLPFNDKPPEMSSVYEHDQYNSSRLKPPYKLVSFKLTDVSKSHLSKRTVAVNGFLYLVITSNLPLATMSRKQTPETENPEFSMWSGHTQLVISFQGIYAESRKNGGERTLCMLGSTMLPSRQPDSSDNQPTLLQDEQILLLLNIPKKASLQYKAIQGEMRSLNSKTSLKYFDKVQITSQLQANARDYEFSPDEIIAKACNPLYPYSDTSISGDIEVYKGADFCTTLKKGTIDAAFVVVPHWKCNGTDEFCSKFGPFASDKQINATDGSFKDVRILMHNIVCVTEKPRGDGGVTAKVSAVFRAFDAPNILFIENQRSGLGNMTLVAEGIWNSSTGQLCMIGCLGVVGVEEIDHCDSRICLYIPLSFSIKQRSILLGSISSIKNSNPPYFPLSLEMLYQSFDYISNGYKYAQPFYHYSKIDDAGTVLEKYEPFNFGTVIKKSLLTFPKLQDSDDYSDSLRLLAEDLTLYVSAVPDPIPVFQPSRTKIEMEVLSLGPMFGHNWFSNDSIDNTPYLTKAAYTEKQLLLNVSTQFKLKGGSYNNFSMLFLEGIYDQHVGRMYLIGCRDVRASWKVLYESITDLENGLDCLIEVVISYPPTTAQWVVTPTVSISISSKRTEDDPFYFKQVQLLTLPIMYRKQRVDILSRSDFEGILKILNLSIATACILSQLFYTRNASDSLLPYMSLVMLGSQVIGYALPLVIGVESLSQNMDSESSSYDLEKSQLIKVIDYTVKLLVLVCLLLTLRLCQKVWTSRIKLLSQSQNSNDPHRVPTEKRVVVVTLFIHVVGYIVALISHSLKTGQRPTWIEQYVDTTGNPHTLKPWETLFEEYTGLLQDLFLLPQIIGNIIWQINGKPLRKVYYMGITVVRLLPHMYDYIRGPVSNPFFSEEYEFVNRKFDFYSEFGDIAIPVLAIAFAVIVYIQQRWNYEKLRNTLALGKHVLPLNSRMYERVPTQSAEAELVSGTNNNRNVQESEE</sequence>
<evidence type="ECO:0000256" key="8">
    <source>
        <dbReference type="ARBA" id="ARBA00022989"/>
    </source>
</evidence>
<dbReference type="GO" id="GO:0012505">
    <property type="term" value="C:endomembrane system"/>
    <property type="evidence" value="ECO:0007669"/>
    <property type="project" value="UniProtKB-SubCell"/>
</dbReference>
<dbReference type="InterPro" id="IPR057425">
    <property type="entry name" value="DUF2921_N"/>
</dbReference>
<feature type="chain" id="PRO_5040517149" description="RING-type E3 ubiquitin transferase" evidence="11">
    <location>
        <begin position="25"/>
        <end position="1068"/>
    </location>
</feature>
<evidence type="ECO:0000256" key="9">
    <source>
        <dbReference type="ARBA" id="ARBA00023136"/>
    </source>
</evidence>
<evidence type="ECO:0000256" key="2">
    <source>
        <dbReference type="ARBA" id="ARBA00004127"/>
    </source>
</evidence>
<dbReference type="PROSITE" id="PS51257">
    <property type="entry name" value="PROKAR_LIPOPROTEIN"/>
    <property type="match status" value="1"/>
</dbReference>
<feature type="transmembrane region" description="Helical" evidence="10">
    <location>
        <begin position="817"/>
        <end position="838"/>
    </location>
</feature>
<dbReference type="OrthoDB" id="618601at2759"/>
<comment type="catalytic activity">
    <reaction evidence="1">
        <text>S-ubiquitinyl-[E2 ubiquitin-conjugating enzyme]-L-cysteine + [acceptor protein]-L-lysine = [E2 ubiquitin-conjugating enzyme]-L-cysteine + N(6)-ubiquitinyl-[acceptor protein]-L-lysine.</text>
        <dbReference type="EC" id="2.3.2.27"/>
    </reaction>
</comment>
<dbReference type="Pfam" id="PF25333">
    <property type="entry name" value="DUF2921_N"/>
    <property type="match status" value="3"/>
</dbReference>
<dbReference type="Proteomes" id="UP000813463">
    <property type="component" value="Chromosome 4"/>
</dbReference>
<feature type="domain" description="DUF2921" evidence="13">
    <location>
        <begin position="293"/>
        <end position="486"/>
    </location>
</feature>
<reference evidence="14" key="1">
    <citation type="journal article" date="2021" name="Nat. Commun.">
        <title>Genomic analyses provide insights into spinach domestication and the genetic basis of agronomic traits.</title>
        <authorList>
            <person name="Cai X."/>
            <person name="Sun X."/>
            <person name="Xu C."/>
            <person name="Sun H."/>
            <person name="Wang X."/>
            <person name="Ge C."/>
            <person name="Zhang Z."/>
            <person name="Wang Q."/>
            <person name="Fei Z."/>
            <person name="Jiao C."/>
            <person name="Wang Q."/>
        </authorList>
    </citation>
    <scope>NUCLEOTIDE SEQUENCE [LARGE SCALE GENOMIC DNA]</scope>
    <source>
        <strain evidence="14">cv. Varoflay</strain>
    </source>
</reference>
<dbReference type="RefSeq" id="XP_021848205.1">
    <property type="nucleotide sequence ID" value="XM_021992513.2"/>
</dbReference>
<keyword evidence="9 10" id="KW-0472">Membrane</keyword>
<evidence type="ECO:0000256" key="7">
    <source>
        <dbReference type="ARBA" id="ARBA00022786"/>
    </source>
</evidence>
<evidence type="ECO:0000256" key="3">
    <source>
        <dbReference type="ARBA" id="ARBA00004906"/>
    </source>
</evidence>
<keyword evidence="7" id="KW-0833">Ubl conjugation pathway</keyword>
<dbReference type="GO" id="GO:0061630">
    <property type="term" value="F:ubiquitin protein ligase activity"/>
    <property type="evidence" value="ECO:0007669"/>
    <property type="project" value="UniProtKB-EC"/>
</dbReference>
<feature type="domain" description="SWEET-like" evidence="12">
    <location>
        <begin position="735"/>
        <end position="1021"/>
    </location>
</feature>
<comment type="pathway">
    <text evidence="3">Protein modification; protein ubiquitination.</text>
</comment>
<evidence type="ECO:0000256" key="1">
    <source>
        <dbReference type="ARBA" id="ARBA00000900"/>
    </source>
</evidence>
<dbReference type="GeneID" id="110787876"/>
<dbReference type="EC" id="2.3.2.27" evidence="4"/>
<name>A0A9R0JVM0_SPIOL</name>